<dbReference type="EMBL" id="JASPKY010000336">
    <property type="protein sequence ID" value="KAK9708115.1"/>
    <property type="molecule type" value="Genomic_DNA"/>
</dbReference>
<evidence type="ECO:0000313" key="2">
    <source>
        <dbReference type="Proteomes" id="UP001458880"/>
    </source>
</evidence>
<keyword evidence="2" id="KW-1185">Reference proteome</keyword>
<sequence length="73" mass="8365">MLLSAQFSVHYVKPSFVWALLDTANASSMKEIRSIQPLDYIFVLFILVFPSHYCANTMTTYGMHESKSLQESE</sequence>
<protein>
    <submittedName>
        <fullName evidence="1">Uncharacterized protein</fullName>
    </submittedName>
</protein>
<evidence type="ECO:0000313" key="1">
    <source>
        <dbReference type="EMBL" id="KAK9708115.1"/>
    </source>
</evidence>
<reference evidence="1 2" key="1">
    <citation type="journal article" date="2024" name="BMC Genomics">
        <title>De novo assembly and annotation of Popillia japonica's genome with initial clues to its potential as an invasive pest.</title>
        <authorList>
            <person name="Cucini C."/>
            <person name="Boschi S."/>
            <person name="Funari R."/>
            <person name="Cardaioli E."/>
            <person name="Iannotti N."/>
            <person name="Marturano G."/>
            <person name="Paoli F."/>
            <person name="Bruttini M."/>
            <person name="Carapelli A."/>
            <person name="Frati F."/>
            <person name="Nardi F."/>
        </authorList>
    </citation>
    <scope>NUCLEOTIDE SEQUENCE [LARGE SCALE GENOMIC DNA]</scope>
    <source>
        <strain evidence="1">DMR45628</strain>
    </source>
</reference>
<name>A0AAW1JUF3_POPJA</name>
<gene>
    <name evidence="1" type="ORF">QE152_g27426</name>
</gene>
<accession>A0AAW1JUF3</accession>
<proteinExistence type="predicted"/>
<comment type="caution">
    <text evidence="1">The sequence shown here is derived from an EMBL/GenBank/DDBJ whole genome shotgun (WGS) entry which is preliminary data.</text>
</comment>
<dbReference type="Proteomes" id="UP001458880">
    <property type="component" value="Unassembled WGS sequence"/>
</dbReference>
<dbReference type="AlphaFoldDB" id="A0AAW1JUF3"/>
<organism evidence="1 2">
    <name type="scientific">Popillia japonica</name>
    <name type="common">Japanese beetle</name>
    <dbReference type="NCBI Taxonomy" id="7064"/>
    <lineage>
        <taxon>Eukaryota</taxon>
        <taxon>Metazoa</taxon>
        <taxon>Ecdysozoa</taxon>
        <taxon>Arthropoda</taxon>
        <taxon>Hexapoda</taxon>
        <taxon>Insecta</taxon>
        <taxon>Pterygota</taxon>
        <taxon>Neoptera</taxon>
        <taxon>Endopterygota</taxon>
        <taxon>Coleoptera</taxon>
        <taxon>Polyphaga</taxon>
        <taxon>Scarabaeiformia</taxon>
        <taxon>Scarabaeidae</taxon>
        <taxon>Rutelinae</taxon>
        <taxon>Popillia</taxon>
    </lineage>
</organism>